<proteinExistence type="predicted"/>
<dbReference type="OrthoDB" id="6434393at2759"/>
<comment type="caution">
    <text evidence="1">The sequence shown here is derived from an EMBL/GenBank/DDBJ whole genome shotgun (WGS) entry which is preliminary data.</text>
</comment>
<dbReference type="EMBL" id="BGPR01000017">
    <property type="protein sequence ID" value="GBL79021.1"/>
    <property type="molecule type" value="Genomic_DNA"/>
</dbReference>
<sequence length="88" mass="9877">MNRLCLLHQDNAIGQNSVSLKTFLAKQGIPIVEQPILALWGFLLFPMDKSALRGTRFEVVDAVKSKATEGKGFRKMIRSSILNSRKFV</sequence>
<organism evidence="1 2">
    <name type="scientific">Araneus ventricosus</name>
    <name type="common">Orbweaver spider</name>
    <name type="synonym">Epeira ventricosa</name>
    <dbReference type="NCBI Taxonomy" id="182803"/>
    <lineage>
        <taxon>Eukaryota</taxon>
        <taxon>Metazoa</taxon>
        <taxon>Ecdysozoa</taxon>
        <taxon>Arthropoda</taxon>
        <taxon>Chelicerata</taxon>
        <taxon>Arachnida</taxon>
        <taxon>Araneae</taxon>
        <taxon>Araneomorphae</taxon>
        <taxon>Entelegynae</taxon>
        <taxon>Araneoidea</taxon>
        <taxon>Araneidae</taxon>
        <taxon>Araneus</taxon>
    </lineage>
</organism>
<accession>A0A4Y2AGN4</accession>
<name>A0A4Y2AGN4_ARAVE</name>
<evidence type="ECO:0000313" key="2">
    <source>
        <dbReference type="Proteomes" id="UP000499080"/>
    </source>
</evidence>
<reference evidence="1 2" key="1">
    <citation type="journal article" date="2019" name="Sci. Rep.">
        <title>Orb-weaving spider Araneus ventricosus genome elucidates the spidroin gene catalogue.</title>
        <authorList>
            <person name="Kono N."/>
            <person name="Nakamura H."/>
            <person name="Ohtoshi R."/>
            <person name="Moran D.A.P."/>
            <person name="Shinohara A."/>
            <person name="Yoshida Y."/>
            <person name="Fujiwara M."/>
            <person name="Mori M."/>
            <person name="Tomita M."/>
            <person name="Arakawa K."/>
        </authorList>
    </citation>
    <scope>NUCLEOTIDE SEQUENCE [LARGE SCALE GENOMIC DNA]</scope>
</reference>
<keyword evidence="2" id="KW-1185">Reference proteome</keyword>
<protein>
    <submittedName>
        <fullName evidence="1">Uncharacterized protein</fullName>
    </submittedName>
</protein>
<dbReference type="Proteomes" id="UP000499080">
    <property type="component" value="Unassembled WGS sequence"/>
</dbReference>
<gene>
    <name evidence="1" type="ORF">AVEN_48976_1</name>
</gene>
<dbReference type="AlphaFoldDB" id="A0A4Y2AGN4"/>
<evidence type="ECO:0000313" key="1">
    <source>
        <dbReference type="EMBL" id="GBL79021.1"/>
    </source>
</evidence>